<comment type="caution">
    <text evidence="1">The sequence shown here is derived from an EMBL/GenBank/DDBJ whole genome shotgun (WGS) entry which is preliminary data.</text>
</comment>
<dbReference type="Proteomes" id="UP000028838">
    <property type="component" value="Unassembled WGS sequence"/>
</dbReference>
<accession>A0A086LE87</accession>
<sequence>MCTKQTASFSDVDAGGVLPWRLSRVRSVRSVSTSISVPFSFLGGQTQRFFLRHARWFLRSRAAVLPRRMLAIANIGARQWLPCARRLRPY</sequence>
<evidence type="ECO:0000313" key="1">
    <source>
        <dbReference type="EMBL" id="KFG54955.1"/>
    </source>
</evidence>
<reference evidence="1 2" key="1">
    <citation type="submission" date="2014-07" db="EMBL/GenBank/DDBJ databases">
        <authorList>
            <person name="Sibley D."/>
            <person name="Venepally P."/>
            <person name="Karamycheva S."/>
            <person name="Hadjithomas M."/>
            <person name="Khan A."/>
            <person name="Brunk B."/>
            <person name="Roos D."/>
            <person name="Caler E."/>
            <person name="Lorenzi H."/>
        </authorList>
    </citation>
    <scope>NUCLEOTIDE SEQUENCE [LARGE SCALE GENOMIC DNA]</scope>
    <source>
        <strain evidence="1 2">FOU</strain>
    </source>
</reference>
<name>A0A086LE87_TOXGO</name>
<dbReference type="EMBL" id="AEYH02000419">
    <property type="protein sequence ID" value="KFG54955.1"/>
    <property type="molecule type" value="Genomic_DNA"/>
</dbReference>
<proteinExistence type="predicted"/>
<dbReference type="AlphaFoldDB" id="A0A086LE87"/>
<organism evidence="1 2">
    <name type="scientific">Toxoplasma gondii FOU</name>
    <dbReference type="NCBI Taxonomy" id="943167"/>
    <lineage>
        <taxon>Eukaryota</taxon>
        <taxon>Sar</taxon>
        <taxon>Alveolata</taxon>
        <taxon>Apicomplexa</taxon>
        <taxon>Conoidasida</taxon>
        <taxon>Coccidia</taxon>
        <taxon>Eucoccidiorida</taxon>
        <taxon>Eimeriorina</taxon>
        <taxon>Sarcocystidae</taxon>
        <taxon>Toxoplasma</taxon>
    </lineage>
</organism>
<protein>
    <submittedName>
        <fullName evidence="1">Uncharacterized protein</fullName>
    </submittedName>
</protein>
<dbReference type="VEuPathDB" id="ToxoDB:TGFOU_213065"/>
<gene>
    <name evidence="1" type="ORF">TGFOU_213065</name>
</gene>
<evidence type="ECO:0000313" key="2">
    <source>
        <dbReference type="Proteomes" id="UP000028838"/>
    </source>
</evidence>